<dbReference type="AlphaFoldDB" id="A0AAP0ECV2"/>
<keyword evidence="2" id="KW-1185">Reference proteome</keyword>
<dbReference type="Proteomes" id="UP001419268">
    <property type="component" value="Unassembled WGS sequence"/>
</dbReference>
<dbReference type="EMBL" id="JBBNAG010000012">
    <property type="protein sequence ID" value="KAK9088517.1"/>
    <property type="molecule type" value="Genomic_DNA"/>
</dbReference>
<evidence type="ECO:0000313" key="1">
    <source>
        <dbReference type="EMBL" id="KAK9088517.1"/>
    </source>
</evidence>
<reference evidence="1 2" key="1">
    <citation type="submission" date="2024-01" db="EMBL/GenBank/DDBJ databases">
        <title>Genome assemblies of Stephania.</title>
        <authorList>
            <person name="Yang L."/>
        </authorList>
    </citation>
    <scope>NUCLEOTIDE SEQUENCE [LARGE SCALE GENOMIC DNA]</scope>
    <source>
        <strain evidence="1">JXDWG</strain>
        <tissue evidence="1">Leaf</tissue>
    </source>
</reference>
<evidence type="ECO:0000313" key="2">
    <source>
        <dbReference type="Proteomes" id="UP001419268"/>
    </source>
</evidence>
<protein>
    <submittedName>
        <fullName evidence="1">Uncharacterized protein</fullName>
    </submittedName>
</protein>
<name>A0AAP0ECV2_9MAGN</name>
<comment type="caution">
    <text evidence="1">The sequence shown here is derived from an EMBL/GenBank/DDBJ whole genome shotgun (WGS) entry which is preliminary data.</text>
</comment>
<accession>A0AAP0ECV2</accession>
<organism evidence="1 2">
    <name type="scientific">Stephania cephalantha</name>
    <dbReference type="NCBI Taxonomy" id="152367"/>
    <lineage>
        <taxon>Eukaryota</taxon>
        <taxon>Viridiplantae</taxon>
        <taxon>Streptophyta</taxon>
        <taxon>Embryophyta</taxon>
        <taxon>Tracheophyta</taxon>
        <taxon>Spermatophyta</taxon>
        <taxon>Magnoliopsida</taxon>
        <taxon>Ranunculales</taxon>
        <taxon>Menispermaceae</taxon>
        <taxon>Menispermoideae</taxon>
        <taxon>Cissampelideae</taxon>
        <taxon>Stephania</taxon>
    </lineage>
</organism>
<sequence length="117" mass="13331">MFDRVFHVNDSRFDSGTKKIRMTLVAEHYSVHPTTHIANEQNGTPQRPPSFHVLISVSNYLQHLYEFGTNGAPSTVKSLPLQPVGQLRGMIIPQSSTFQPVWQLEEVSTLRPFLRRS</sequence>
<gene>
    <name evidence="1" type="ORF">Scep_027599</name>
</gene>
<proteinExistence type="predicted"/>